<organism evidence="3 5">
    <name type="scientific">Mycolicibacterium novocastrense</name>
    <name type="common">Mycobacterium novocastrense</name>
    <dbReference type="NCBI Taxonomy" id="59813"/>
    <lineage>
        <taxon>Bacteria</taxon>
        <taxon>Bacillati</taxon>
        <taxon>Actinomycetota</taxon>
        <taxon>Actinomycetes</taxon>
        <taxon>Mycobacteriales</taxon>
        <taxon>Mycobacteriaceae</taxon>
        <taxon>Mycolicibacterium</taxon>
    </lineage>
</organism>
<evidence type="ECO:0000313" key="2">
    <source>
        <dbReference type="EMBL" id="GAT10415.1"/>
    </source>
</evidence>
<accession>A0AAW5SFE5</accession>
<dbReference type="EMBL" id="BCTA01000038">
    <property type="protein sequence ID" value="GAT10415.1"/>
    <property type="molecule type" value="Genomic_DNA"/>
</dbReference>
<feature type="region of interest" description="Disordered" evidence="1">
    <location>
        <begin position="120"/>
        <end position="168"/>
    </location>
</feature>
<evidence type="ECO:0000313" key="5">
    <source>
        <dbReference type="Proteomes" id="UP001207528"/>
    </source>
</evidence>
<proteinExistence type="predicted"/>
<sequence>MPVWVSRAGWLDELERWLATDEGDAARGRAHLRPALLLRVAEVLAAHADHGSGRHCAVTNAAAATAAGCSARTVTTVRRLLAEAGLAVEIRRGTGSAHAPIDLRRPSVWHLVSRKAPVDNSAVCDLPPSRRDRRVTHVGKNSPSTRKRAPQSRKSPSERPAQRARRFAPRALHVQKLADELVGNEYGRRGLCGGLTRGHIGHICDALTRSGLDLDAWTAAQITAALNADMRQRGWSWPNRIDRPGAFLASRLRRLPQRPVVARTVQPAAPNLDTEVVVPASAATRAEARAFFQQNRGRGASGASQTVAESVKWFTTDKPAGRARQVTQSPRGTA</sequence>
<reference evidence="2 4" key="1">
    <citation type="journal article" date="2016" name="Genome Announc.">
        <title>Draft Genome Sequences of Five Rapidly Growing Mycobacterium Species, M. thermoresistibile, M. fortuitum subsp. acetamidolyticum, M. canariasense, M. brisbanense, and M. novocastrense.</title>
        <authorList>
            <person name="Katahira K."/>
            <person name="Ogura Y."/>
            <person name="Gotoh Y."/>
            <person name="Hayashi T."/>
        </authorList>
    </citation>
    <scope>NUCLEOTIDE SEQUENCE [LARGE SCALE GENOMIC DNA]</scope>
    <source>
        <strain evidence="2 4">JCM18114</strain>
    </source>
</reference>
<keyword evidence="4" id="KW-1185">Reference proteome</keyword>
<name>A0AAW5SFE5_MYCNV</name>
<dbReference type="Proteomes" id="UP000069773">
    <property type="component" value="Unassembled WGS sequence"/>
</dbReference>
<reference evidence="3" key="3">
    <citation type="journal article" date="2022" name="BMC Genomics">
        <title>Comparative genome analysis of mycobacteria focusing on tRNA and non-coding RNA.</title>
        <authorList>
            <person name="Behra P.R.K."/>
            <person name="Pettersson B.M.F."/>
            <person name="Ramesh M."/>
            <person name="Das S."/>
            <person name="Dasgupta S."/>
            <person name="Kirsebom L.A."/>
        </authorList>
    </citation>
    <scope>NUCLEOTIDE SEQUENCE</scope>
    <source>
        <strain evidence="3">DSM 44203</strain>
    </source>
</reference>
<protein>
    <recommendedName>
        <fullName evidence="6">Rep protein</fullName>
    </recommendedName>
</protein>
<dbReference type="Proteomes" id="UP001207528">
    <property type="component" value="Unassembled WGS sequence"/>
</dbReference>
<gene>
    <name evidence="3" type="ORF">H7I77_05660</name>
    <name evidence="2" type="ORF">RMCN_3548</name>
</gene>
<evidence type="ECO:0000256" key="1">
    <source>
        <dbReference type="SAM" id="MobiDB-lite"/>
    </source>
</evidence>
<comment type="caution">
    <text evidence="3">The sequence shown here is derived from an EMBL/GenBank/DDBJ whole genome shotgun (WGS) entry which is preliminary data.</text>
</comment>
<evidence type="ECO:0000313" key="3">
    <source>
        <dbReference type="EMBL" id="MCV7022840.1"/>
    </source>
</evidence>
<reference evidence="3" key="2">
    <citation type="submission" date="2020-07" db="EMBL/GenBank/DDBJ databases">
        <authorList>
            <person name="Pettersson B.M.F."/>
            <person name="Behra P.R.K."/>
            <person name="Ramesh M."/>
            <person name="Das S."/>
            <person name="Dasgupta S."/>
            <person name="Kirsebom L.A."/>
        </authorList>
    </citation>
    <scope>NUCLEOTIDE SEQUENCE</scope>
    <source>
        <strain evidence="3">DSM 44203</strain>
    </source>
</reference>
<dbReference type="AlphaFoldDB" id="A0AAW5SFE5"/>
<evidence type="ECO:0000313" key="4">
    <source>
        <dbReference type="Proteomes" id="UP000069773"/>
    </source>
</evidence>
<dbReference type="RefSeq" id="WP_201028858.1">
    <property type="nucleotide sequence ID" value="NZ_BCTA01000038.1"/>
</dbReference>
<dbReference type="EMBL" id="JACKTI010000020">
    <property type="protein sequence ID" value="MCV7022840.1"/>
    <property type="molecule type" value="Genomic_DNA"/>
</dbReference>
<evidence type="ECO:0008006" key="6">
    <source>
        <dbReference type="Google" id="ProtNLM"/>
    </source>
</evidence>